<dbReference type="Proteomes" id="UP000520767">
    <property type="component" value="Unassembled WGS sequence"/>
</dbReference>
<feature type="compositionally biased region" description="Gly residues" evidence="1">
    <location>
        <begin position="12"/>
        <end position="22"/>
    </location>
</feature>
<comment type="caution">
    <text evidence="3">The sequence shown here is derived from an EMBL/GenBank/DDBJ whole genome shotgun (WGS) entry which is preliminary data.</text>
</comment>
<evidence type="ECO:0000256" key="2">
    <source>
        <dbReference type="SAM" id="Phobius"/>
    </source>
</evidence>
<evidence type="ECO:0000313" key="4">
    <source>
        <dbReference type="Proteomes" id="UP000520767"/>
    </source>
</evidence>
<feature type="transmembrane region" description="Helical" evidence="2">
    <location>
        <begin position="163"/>
        <end position="184"/>
    </location>
</feature>
<feature type="transmembrane region" description="Helical" evidence="2">
    <location>
        <begin position="101"/>
        <end position="121"/>
    </location>
</feature>
<proteinExistence type="predicted"/>
<gene>
    <name evidence="3" type="ORF">FHR82_006964</name>
</gene>
<dbReference type="AlphaFoldDB" id="A0A7W7QBW2"/>
<feature type="compositionally biased region" description="Low complexity" evidence="1">
    <location>
        <begin position="23"/>
        <end position="39"/>
    </location>
</feature>
<feature type="compositionally biased region" description="Pro residues" evidence="1">
    <location>
        <begin position="53"/>
        <end position="67"/>
    </location>
</feature>
<evidence type="ECO:0000256" key="1">
    <source>
        <dbReference type="SAM" id="MobiDB-lite"/>
    </source>
</evidence>
<keyword evidence="2" id="KW-1133">Transmembrane helix</keyword>
<evidence type="ECO:0000313" key="3">
    <source>
        <dbReference type="EMBL" id="MBB4910705.1"/>
    </source>
</evidence>
<dbReference type="EMBL" id="JACHJQ010000008">
    <property type="protein sequence ID" value="MBB4910705.1"/>
    <property type="molecule type" value="Genomic_DNA"/>
</dbReference>
<name>A0A7W7QBW2_9PSEU</name>
<keyword evidence="2" id="KW-0472">Membrane</keyword>
<feature type="compositionally biased region" description="Low complexity" evidence="1">
    <location>
        <begin position="1"/>
        <end position="11"/>
    </location>
</feature>
<accession>A0A7W7QBW2</accession>
<dbReference type="RefSeq" id="WP_184815112.1">
    <property type="nucleotide sequence ID" value="NZ_JACHJQ010000008.1"/>
</dbReference>
<keyword evidence="2" id="KW-0812">Transmembrane</keyword>
<sequence>MTQPYGQQPDPSGGGYPQGGYPQGYPQTPGQGQPAQGYPQSPPYGQPAQGYPQSPPYGQPAQSPPYGQPAQAYPYGAMPSAPPEYSGGPIPRPGVVTAAAVLNYVEAGITLIPTVLFLSVLVGLEAGADDAGLLWIAVVAQVIGAALLIAGGVQIMGGKSRTLMIAGTALEIAISLYWIVMFAVQTRGVEGAEYGTGMVVASAIFFAIMPVISLVLSLGAGTTQFLQSRRGH</sequence>
<organism evidence="3 4">
    <name type="scientific">Actinophytocola algeriensis</name>
    <dbReference type="NCBI Taxonomy" id="1768010"/>
    <lineage>
        <taxon>Bacteria</taxon>
        <taxon>Bacillati</taxon>
        <taxon>Actinomycetota</taxon>
        <taxon>Actinomycetes</taxon>
        <taxon>Pseudonocardiales</taxon>
        <taxon>Pseudonocardiaceae</taxon>
    </lineage>
</organism>
<keyword evidence="4" id="KW-1185">Reference proteome</keyword>
<feature type="region of interest" description="Disordered" evidence="1">
    <location>
        <begin position="1"/>
        <end position="73"/>
    </location>
</feature>
<protein>
    <submittedName>
        <fullName evidence="3">Uncharacterized protein</fullName>
    </submittedName>
</protein>
<feature type="transmembrane region" description="Helical" evidence="2">
    <location>
        <begin position="133"/>
        <end position="151"/>
    </location>
</feature>
<reference evidence="3 4" key="1">
    <citation type="submission" date="2020-08" db="EMBL/GenBank/DDBJ databases">
        <title>Genomic Encyclopedia of Type Strains, Phase III (KMG-III): the genomes of soil and plant-associated and newly described type strains.</title>
        <authorList>
            <person name="Whitman W."/>
        </authorList>
    </citation>
    <scope>NUCLEOTIDE SEQUENCE [LARGE SCALE GENOMIC DNA]</scope>
    <source>
        <strain evidence="3 4">CECT 8960</strain>
    </source>
</reference>
<feature type="transmembrane region" description="Helical" evidence="2">
    <location>
        <begin position="196"/>
        <end position="220"/>
    </location>
</feature>